<proteinExistence type="predicted"/>
<dbReference type="RefSeq" id="WP_161345073.1">
    <property type="nucleotide sequence ID" value="NZ_BMGW01000004.1"/>
</dbReference>
<keyword evidence="3" id="KW-1185">Reference proteome</keyword>
<dbReference type="Proteomes" id="UP000477083">
    <property type="component" value="Unassembled WGS sequence"/>
</dbReference>
<dbReference type="AlphaFoldDB" id="A0A6L8VFH4"/>
<accession>A0A6L8VFH4</accession>
<comment type="caution">
    <text evidence="2">The sequence shown here is derived from an EMBL/GenBank/DDBJ whole genome shotgun (WGS) entry which is preliminary data.</text>
</comment>
<evidence type="ECO:0000256" key="1">
    <source>
        <dbReference type="SAM" id="MobiDB-lite"/>
    </source>
</evidence>
<dbReference type="InterPro" id="IPR014917">
    <property type="entry name" value="DUF1800"/>
</dbReference>
<name>A0A6L8VFH4_9RHOB</name>
<organism evidence="2 3">
    <name type="scientific">Frigidibacter albus</name>
    <dbReference type="NCBI Taxonomy" id="1465486"/>
    <lineage>
        <taxon>Bacteria</taxon>
        <taxon>Pseudomonadati</taxon>
        <taxon>Pseudomonadota</taxon>
        <taxon>Alphaproteobacteria</taxon>
        <taxon>Rhodobacterales</taxon>
        <taxon>Paracoccaceae</taxon>
        <taxon>Frigidibacter</taxon>
    </lineage>
</organism>
<protein>
    <submittedName>
        <fullName evidence="2">DUF1800 family protein</fullName>
    </submittedName>
</protein>
<feature type="region of interest" description="Disordered" evidence="1">
    <location>
        <begin position="59"/>
        <end position="79"/>
    </location>
</feature>
<evidence type="ECO:0000313" key="2">
    <source>
        <dbReference type="EMBL" id="MZQ88944.1"/>
    </source>
</evidence>
<gene>
    <name evidence="2" type="ORF">GS660_07510</name>
</gene>
<dbReference type="EMBL" id="WWNR01000004">
    <property type="protein sequence ID" value="MZQ88944.1"/>
    <property type="molecule type" value="Genomic_DNA"/>
</dbReference>
<dbReference type="OrthoDB" id="9772295at2"/>
<reference evidence="2 3" key="1">
    <citation type="submission" date="2020-01" db="EMBL/GenBank/DDBJ databases">
        <title>Frigidibacter albus SP32T (=CGMCC 1.13995T).</title>
        <authorList>
            <person name="Liao X."/>
        </authorList>
    </citation>
    <scope>NUCLEOTIDE SEQUENCE [LARGE SCALE GENOMIC DNA]</scope>
    <source>
        <strain evidence="2 3">SP32</strain>
    </source>
</reference>
<dbReference type="Pfam" id="PF08811">
    <property type="entry name" value="DUF1800"/>
    <property type="match status" value="1"/>
</dbReference>
<evidence type="ECO:0000313" key="3">
    <source>
        <dbReference type="Proteomes" id="UP000477083"/>
    </source>
</evidence>
<sequence>MPSVSTIAAIRFGSGLVPREAGPAPAPLDAAALLGDLTAPDTMAARFPVITRPEAEELARQVRPARRAAQAGTEAGDPEPELAYRALRQQLRVATNRGAQLTMARTVAAEIGFRERLVQFWGDHFATRARGPELGPMAQVFADEAIRPHLAGRFPDMLKAAALHPMMLVYLDQTSSVGPNSASGRKRGGLNENLAREMLELHTLGVGGSYAQADVRQLALLLTGLSWTYRAGWHFDPTKAEPGAETVLGEAYGGADPADVTEIHAALEDLALHPETGRHLARKLAVHFTSDDPDAGMVEAMAAAYAEGQGALMPVYAAMLEHPAAWDTFGAKARQPQDFLVAALRALGVTGEQVAALEHGPANNHLLGPLRLMGQPFASPPGPDGWPEAASDWINPQGLAARIEWAMKGPRFWVNPLPDPRRLLRAALDDAAGERLAWAVGRAETVAEGTGLILASPDFNRR</sequence>